<reference evidence="1" key="2">
    <citation type="journal article" date="2021" name="Microorganisms">
        <title>Extensive Genome Exploration of Clostridium botulinum Group III Field Strains.</title>
        <authorList>
            <person name="Fillo S."/>
            <person name="Giordani F."/>
            <person name="Tonon E."/>
            <person name="Drigo I."/>
            <person name="Anselmo A."/>
            <person name="Fortunato A."/>
            <person name="Lista F."/>
            <person name="Bano L."/>
        </authorList>
    </citation>
    <scope>NUCLEOTIDE SEQUENCE</scope>
    <source>
        <strain evidence="1">IZSVe-TV_9877_3_12</strain>
    </source>
</reference>
<protein>
    <submittedName>
        <fullName evidence="1">DUF2325 domain-containing protein</fullName>
    </submittedName>
</protein>
<organism evidence="1 2">
    <name type="scientific">Clostridium botulinum C</name>
    <dbReference type="NCBI Taxonomy" id="36828"/>
    <lineage>
        <taxon>Bacteria</taxon>
        <taxon>Bacillati</taxon>
        <taxon>Bacillota</taxon>
        <taxon>Clostridia</taxon>
        <taxon>Eubacteriales</taxon>
        <taxon>Clostridiaceae</taxon>
        <taxon>Clostridium</taxon>
    </lineage>
</organism>
<name>A0A9Q3VAE2_CLOBO</name>
<dbReference type="SUPFAM" id="SSF52540">
    <property type="entry name" value="P-loop containing nucleoside triphosphate hydrolases"/>
    <property type="match status" value="1"/>
</dbReference>
<comment type="caution">
    <text evidence="1">The sequence shown here is derived from an EMBL/GenBank/DDBJ whole genome shotgun (WGS) entry which is preliminary data.</text>
</comment>
<dbReference type="EMBL" id="JAAMYB010000023">
    <property type="protein sequence ID" value="MCD3196066.1"/>
    <property type="molecule type" value="Genomic_DNA"/>
</dbReference>
<sequence length="183" mass="21382">MKNTIVISGFPAVGKSYLFKNKKELKILDSDSSQFSWISQGIRHPNFPKNYMKHIKDKIGKVDVILVSSHKVVRDALKANNINYIIVYPSISLKNEYIQRYKERGNNEGFINMIDENWDSFISEIEEDTFPTKLRLWGGEYLKDILIKKYCPIYQEFCTVKQTNADEYEGDPCCRCNSMKKLM</sequence>
<proteinExistence type="predicted"/>
<accession>A0A9Q3VAE2</accession>
<dbReference type="AlphaFoldDB" id="A0A9Q3VAE2"/>
<dbReference type="InterPro" id="IPR027417">
    <property type="entry name" value="P-loop_NTPase"/>
</dbReference>
<gene>
    <name evidence="1" type="ORF">G8S53_12430</name>
</gene>
<evidence type="ECO:0000313" key="2">
    <source>
        <dbReference type="Proteomes" id="UP000813637"/>
    </source>
</evidence>
<dbReference type="RefSeq" id="WP_003381407.1">
    <property type="nucleotide sequence ID" value="NZ_JAAMYB010000023.1"/>
</dbReference>
<evidence type="ECO:0000313" key="1">
    <source>
        <dbReference type="EMBL" id="MCD3196066.1"/>
    </source>
</evidence>
<reference evidence="1" key="1">
    <citation type="submission" date="2020-02" db="EMBL/GenBank/DDBJ databases">
        <authorList>
            <person name="Fillo S."/>
            <person name="Giordani F."/>
            <person name="Tonon E."/>
            <person name="Drigo I."/>
            <person name="Anselmo A."/>
            <person name="Fortunato A."/>
            <person name="Bano L."/>
            <person name="Lista F."/>
        </authorList>
    </citation>
    <scope>NUCLEOTIDE SEQUENCE</scope>
    <source>
        <strain evidence="1">IZSVe-TV_9877_3_12</strain>
    </source>
</reference>
<dbReference type="Proteomes" id="UP000813637">
    <property type="component" value="Unassembled WGS sequence"/>
</dbReference>